<feature type="domain" description="Xylose isomerase-like TIM barrel" evidence="1">
    <location>
        <begin position="28"/>
        <end position="257"/>
    </location>
</feature>
<dbReference type="RefSeq" id="WP_104840172.1">
    <property type="nucleotide sequence ID" value="NZ_CP024308.1"/>
</dbReference>
<keyword evidence="2" id="KW-0413">Isomerase</keyword>
<dbReference type="AlphaFoldDB" id="A0A2L0HAE1"/>
<dbReference type="InterPro" id="IPR013022">
    <property type="entry name" value="Xyl_isomerase-like_TIM-brl"/>
</dbReference>
<dbReference type="PANTHER" id="PTHR12110">
    <property type="entry name" value="HYDROXYPYRUVATE ISOMERASE"/>
    <property type="match status" value="1"/>
</dbReference>
<geneLocation type="plasmid" evidence="3">
    <name>psfrenxt3a</name>
</geneLocation>
<evidence type="ECO:0000313" key="2">
    <source>
        <dbReference type="EMBL" id="AUX78466.1"/>
    </source>
</evidence>
<proteinExistence type="predicted"/>
<organism evidence="2 3">
    <name type="scientific">Rhizobium fredii</name>
    <name type="common">Sinorhizobium fredii</name>
    <dbReference type="NCBI Taxonomy" id="380"/>
    <lineage>
        <taxon>Bacteria</taxon>
        <taxon>Pseudomonadati</taxon>
        <taxon>Pseudomonadota</taxon>
        <taxon>Alphaproteobacteria</taxon>
        <taxon>Hyphomicrobiales</taxon>
        <taxon>Rhizobiaceae</taxon>
        <taxon>Sinorhizobium/Ensifer group</taxon>
        <taxon>Sinorhizobium</taxon>
    </lineage>
</organism>
<dbReference type="SUPFAM" id="SSF51658">
    <property type="entry name" value="Xylose isomerase-like"/>
    <property type="match status" value="1"/>
</dbReference>
<dbReference type="GO" id="GO:0016853">
    <property type="term" value="F:isomerase activity"/>
    <property type="evidence" value="ECO:0007669"/>
    <property type="project" value="UniProtKB-KW"/>
</dbReference>
<dbReference type="Pfam" id="PF01261">
    <property type="entry name" value="AP_endonuc_2"/>
    <property type="match status" value="1"/>
</dbReference>
<dbReference type="InterPro" id="IPR036237">
    <property type="entry name" value="Xyl_isomerase-like_sf"/>
</dbReference>
<accession>A0A2L0HAE1</accession>
<sequence length="278" mass="31791">MEQDLSRFAINQITSKSWNMPEAIEGYRRHGVSGIAVWRDKMYDYGVKQTARHLRDAGMWIPTFCATAWMNQTDDAGFKAALEENRQVLRDAAEIGAPNVVFVTGGPPEGTKDIHGFRSRMHDALGELIVTARDVGIKIGIEPIHPMYAGDRHVINSMRQTNDLIDEFGDILGIVADVYHCWWDPEFENELRRAGPDRILTFHYCDWLVPTRSWFDRGMVGDGIIDIARYKRLLDGIGYTGPFELEIFSDLDWWKRDPDETVRIGVERCAPFIGKVEK</sequence>
<keyword evidence="2" id="KW-0614">Plasmid</keyword>
<dbReference type="Proteomes" id="UP000239340">
    <property type="component" value="Plasmid pSfreNXT3a"/>
</dbReference>
<dbReference type="InterPro" id="IPR050312">
    <property type="entry name" value="IolE/XylAMocC-like"/>
</dbReference>
<dbReference type="PANTHER" id="PTHR12110:SF52">
    <property type="entry name" value="XYLOSE ISOMERASE"/>
    <property type="match status" value="1"/>
</dbReference>
<name>A0A2L0HAE1_RHIFR</name>
<dbReference type="EMBL" id="CP024308">
    <property type="protein sequence ID" value="AUX78466.1"/>
    <property type="molecule type" value="Genomic_DNA"/>
</dbReference>
<reference evidence="2 3" key="1">
    <citation type="submission" date="2017-10" db="EMBL/GenBank/DDBJ databases">
        <title>Analysis of the genome sequences of Rhizobium populations associated to common bean (phaseolus vulgaris).</title>
        <authorList>
            <person name="Bustos P."/>
            <person name="Santamaria R.I."/>
            <person name="Miranda-Sanchez F."/>
            <person name="Perez-Carrascal O."/>
            <person name="Juarez S."/>
            <person name="Lozano L."/>
            <person name="Martinez-Flores I."/>
            <person name="Vinuesa P."/>
            <person name="Martinez-Romero E."/>
            <person name="Cevallos M.A."/>
            <person name="Romero D."/>
            <person name="Davila G."/>
            <person name="Gonzalez V."/>
        </authorList>
    </citation>
    <scope>NUCLEOTIDE SEQUENCE [LARGE SCALE GENOMIC DNA]</scope>
    <source>
        <strain evidence="2 3">NXT3</strain>
        <plasmid evidence="3">Plasmid psfrenxt3a</plasmid>
    </source>
</reference>
<dbReference type="Gene3D" id="3.20.20.150">
    <property type="entry name" value="Divalent-metal-dependent TIM barrel enzymes"/>
    <property type="match status" value="1"/>
</dbReference>
<protein>
    <submittedName>
        <fullName evidence="2">Xylose isomerase domain-containing protein</fullName>
    </submittedName>
</protein>
<gene>
    <name evidence="2" type="ORF">NXT3_PA00174</name>
</gene>
<evidence type="ECO:0000259" key="1">
    <source>
        <dbReference type="Pfam" id="PF01261"/>
    </source>
</evidence>
<evidence type="ECO:0000313" key="3">
    <source>
        <dbReference type="Proteomes" id="UP000239340"/>
    </source>
</evidence>